<dbReference type="EMBL" id="AP018316">
    <property type="protein sequence ID" value="BAZ85063.1"/>
    <property type="molecule type" value="Genomic_DNA"/>
</dbReference>
<organism evidence="1 2">
    <name type="scientific">Dolichospermum compactum NIES-806</name>
    <dbReference type="NCBI Taxonomy" id="1973481"/>
    <lineage>
        <taxon>Bacteria</taxon>
        <taxon>Bacillati</taxon>
        <taxon>Cyanobacteriota</taxon>
        <taxon>Cyanophyceae</taxon>
        <taxon>Nostocales</taxon>
        <taxon>Aphanizomenonaceae</taxon>
        <taxon>Dolichospermum</taxon>
        <taxon>Dolichospermum compactum</taxon>
    </lineage>
</organism>
<dbReference type="RefSeq" id="WP_096665301.1">
    <property type="nucleotide sequence ID" value="NZ_AP018316.1"/>
</dbReference>
<dbReference type="Proteomes" id="UP000218702">
    <property type="component" value="Chromosome"/>
</dbReference>
<gene>
    <name evidence="1" type="ORF">NIES806_12630</name>
</gene>
<name>A0A1Z4V0V3_9CYAN</name>
<dbReference type="OrthoDB" id="467786at2"/>
<dbReference type="KEGG" id="dcm:NIES806_12630"/>
<evidence type="ECO:0000313" key="1">
    <source>
        <dbReference type="EMBL" id="BAZ85063.1"/>
    </source>
</evidence>
<sequence>MVTFYETLSLFPLQAFSLFFVLYRDIEITEKTPNIKEENKSKYYQISATVDENKDVIEQEMVSAGRFIIATNVLCEKELSNEKMLSEYKAQQSCELVILQKFMFQPF</sequence>
<proteinExistence type="predicted"/>
<reference evidence="1 2" key="1">
    <citation type="submission" date="2017-06" db="EMBL/GenBank/DDBJ databases">
        <title>Genome sequencing of cyanobaciteial culture collection at National Institute for Environmental Studies (NIES).</title>
        <authorList>
            <person name="Hirose Y."/>
            <person name="Shimura Y."/>
            <person name="Fujisawa T."/>
            <person name="Nakamura Y."/>
            <person name="Kawachi M."/>
        </authorList>
    </citation>
    <scope>NUCLEOTIDE SEQUENCE [LARGE SCALE GENOMIC DNA]</scope>
    <source>
        <strain evidence="1 2">NIES-806</strain>
    </source>
</reference>
<protein>
    <submittedName>
        <fullName evidence="1">Transposase</fullName>
    </submittedName>
</protein>
<keyword evidence="2" id="KW-1185">Reference proteome</keyword>
<evidence type="ECO:0000313" key="2">
    <source>
        <dbReference type="Proteomes" id="UP000218702"/>
    </source>
</evidence>
<accession>A0A1Z4V0V3</accession>
<dbReference type="AlphaFoldDB" id="A0A1Z4V0V3"/>